<organism evidence="8 9">
    <name type="scientific">Pyrus ussuriensis x Pyrus communis</name>
    <dbReference type="NCBI Taxonomy" id="2448454"/>
    <lineage>
        <taxon>Eukaryota</taxon>
        <taxon>Viridiplantae</taxon>
        <taxon>Streptophyta</taxon>
        <taxon>Embryophyta</taxon>
        <taxon>Tracheophyta</taxon>
        <taxon>Spermatophyta</taxon>
        <taxon>Magnoliopsida</taxon>
        <taxon>eudicotyledons</taxon>
        <taxon>Gunneridae</taxon>
        <taxon>Pentapetalae</taxon>
        <taxon>rosids</taxon>
        <taxon>fabids</taxon>
        <taxon>Rosales</taxon>
        <taxon>Rosaceae</taxon>
        <taxon>Amygdaloideae</taxon>
        <taxon>Maleae</taxon>
        <taxon>Pyrus</taxon>
    </lineage>
</organism>
<evidence type="ECO:0000256" key="6">
    <source>
        <dbReference type="ARBA" id="ARBA00023136"/>
    </source>
</evidence>
<dbReference type="AlphaFoldDB" id="A0A5N5FWJ2"/>
<gene>
    <name evidence="8" type="ORF">D8674_005229</name>
</gene>
<dbReference type="GO" id="GO:0140042">
    <property type="term" value="P:lipid droplet formation"/>
    <property type="evidence" value="ECO:0007669"/>
    <property type="project" value="UniProtKB-ARBA"/>
</dbReference>
<reference evidence="9" key="2">
    <citation type="submission" date="2019-10" db="EMBL/GenBank/DDBJ databases">
        <title>A de novo genome assembly of a pear dwarfing rootstock.</title>
        <authorList>
            <person name="Wang F."/>
            <person name="Wang J."/>
            <person name="Li S."/>
            <person name="Zhang Y."/>
            <person name="Fang M."/>
            <person name="Ma L."/>
            <person name="Zhao Y."/>
            <person name="Jiang S."/>
        </authorList>
    </citation>
    <scope>NUCLEOTIDE SEQUENCE [LARGE SCALE GENOMIC DNA]</scope>
</reference>
<evidence type="ECO:0000256" key="3">
    <source>
        <dbReference type="ARBA" id="ARBA00022824"/>
    </source>
</evidence>
<name>A0A5N5FWJ2_9ROSA</name>
<dbReference type="CDD" id="cd23995">
    <property type="entry name" value="Seipin_BSCL2_like"/>
    <property type="match status" value="1"/>
</dbReference>
<evidence type="ECO:0000313" key="8">
    <source>
        <dbReference type="EMBL" id="KAB2605512.1"/>
    </source>
</evidence>
<dbReference type="Pfam" id="PF06775">
    <property type="entry name" value="Seipin"/>
    <property type="match status" value="1"/>
</dbReference>
<protein>
    <submittedName>
        <fullName evidence="8">Uncharacterized protein</fullName>
    </submittedName>
</protein>
<comment type="subcellular location">
    <subcellularLocation>
        <location evidence="1">Endoplasmic reticulum membrane</location>
        <topology evidence="1">Multi-pass membrane protein</topology>
    </subcellularLocation>
</comment>
<keyword evidence="3" id="KW-0256">Endoplasmic reticulum</keyword>
<dbReference type="PANTHER" id="PTHR21212">
    <property type="entry name" value="BERNARDINELLI-SEIP CONGENITAL LIPODYSTROPHY 2 HOMOLOG BSCL2 PROTEIN"/>
    <property type="match status" value="1"/>
</dbReference>
<keyword evidence="5" id="KW-0443">Lipid metabolism</keyword>
<keyword evidence="9" id="KW-1185">Reference proteome</keyword>
<evidence type="ECO:0000256" key="5">
    <source>
        <dbReference type="ARBA" id="ARBA00023098"/>
    </source>
</evidence>
<dbReference type="InterPro" id="IPR009617">
    <property type="entry name" value="Seipin"/>
</dbReference>
<evidence type="ECO:0000256" key="7">
    <source>
        <dbReference type="SAM" id="Phobius"/>
    </source>
</evidence>
<evidence type="ECO:0000313" key="9">
    <source>
        <dbReference type="Proteomes" id="UP000327157"/>
    </source>
</evidence>
<dbReference type="GO" id="GO:0005789">
    <property type="term" value="C:endoplasmic reticulum membrane"/>
    <property type="evidence" value="ECO:0007669"/>
    <property type="project" value="UniProtKB-SubCell"/>
</dbReference>
<reference evidence="8 9" key="1">
    <citation type="submission" date="2019-09" db="EMBL/GenBank/DDBJ databases">
        <authorList>
            <person name="Ou C."/>
        </authorList>
    </citation>
    <scope>NUCLEOTIDE SEQUENCE [LARGE SCALE GENOMIC DNA]</scope>
    <source>
        <strain evidence="8">S2</strain>
        <tissue evidence="8">Leaf</tissue>
    </source>
</reference>
<proteinExistence type="predicted"/>
<keyword evidence="2 7" id="KW-0812">Transmembrane</keyword>
<feature type="transmembrane region" description="Helical" evidence="7">
    <location>
        <begin position="93"/>
        <end position="113"/>
    </location>
</feature>
<evidence type="ECO:0000256" key="4">
    <source>
        <dbReference type="ARBA" id="ARBA00022989"/>
    </source>
</evidence>
<dbReference type="EMBL" id="SMOL01000559">
    <property type="protein sequence ID" value="KAB2605512.1"/>
    <property type="molecule type" value="Genomic_DNA"/>
</dbReference>
<reference evidence="8 9" key="3">
    <citation type="submission" date="2019-11" db="EMBL/GenBank/DDBJ databases">
        <title>A de novo genome assembly of a pear dwarfing rootstock.</title>
        <authorList>
            <person name="Wang F."/>
            <person name="Wang J."/>
            <person name="Li S."/>
            <person name="Zhang Y."/>
            <person name="Fang M."/>
            <person name="Ma L."/>
            <person name="Zhao Y."/>
            <person name="Jiang S."/>
        </authorList>
    </citation>
    <scope>NUCLEOTIDE SEQUENCE [LARGE SCALE GENOMIC DNA]</scope>
    <source>
        <strain evidence="8">S2</strain>
        <tissue evidence="8">Leaf</tissue>
    </source>
</reference>
<dbReference type="Proteomes" id="UP000327157">
    <property type="component" value="Chromosome 11"/>
</dbReference>
<evidence type="ECO:0000256" key="1">
    <source>
        <dbReference type="ARBA" id="ARBA00004477"/>
    </source>
</evidence>
<comment type="caution">
    <text evidence="8">The sequence shown here is derived from an EMBL/GenBank/DDBJ whole genome shotgun (WGS) entry which is preliminary data.</text>
</comment>
<keyword evidence="4 7" id="KW-1133">Transmembrane helix</keyword>
<evidence type="ECO:0000256" key="2">
    <source>
        <dbReference type="ARBA" id="ARBA00022692"/>
    </source>
</evidence>
<dbReference type="GO" id="GO:0006629">
    <property type="term" value="P:lipid metabolic process"/>
    <property type="evidence" value="ECO:0007669"/>
    <property type="project" value="UniProtKB-KW"/>
</dbReference>
<dbReference type="OrthoDB" id="3990054at2759"/>
<accession>A0A5N5FWJ2</accession>
<keyword evidence="6 7" id="KW-0472">Membrane</keyword>
<sequence length="156" mass="17933">MLRYKSGPIHFIETFLKTAPLIAGLQSETQVLNIKMSGHIEGLEPTACLKVILEQRAEFQNGAGLPQIYAALLVLESELPRSKRFVWKWRRTIFVWTSLVSFLAELMFILSFFRPIIVPRGRPKIGYSTKKFDHSNITFWQKTVKCFQGTLNKSLS</sequence>
<dbReference type="PANTHER" id="PTHR21212:SF6">
    <property type="entry name" value="SEIPIN-2-LIKE"/>
    <property type="match status" value="1"/>
</dbReference>